<evidence type="ECO:0000313" key="2">
    <source>
        <dbReference type="Proteomes" id="UP000318833"/>
    </source>
</evidence>
<protein>
    <submittedName>
        <fullName evidence="1">Uncharacterized protein</fullName>
    </submittedName>
</protein>
<dbReference type="Proteomes" id="UP000318833">
    <property type="component" value="Unassembled WGS sequence"/>
</dbReference>
<sequence length="441" mass="48701">MALLPNPGVVTSPSGVLRTSFNYISQYDYATQYEPNKVLGLHPRYGNGLITGFCKIVGAEKAYNSDVVLHGEQSRLMNFLTDVTVAGSTFTTSGGAASNIRVNDAILISDGTTEAQGVVTAVNSTSEFVVANREAGAFSFTGNVNISIFSSEWGKGTAGFTQGYTYDPDIYTNYTHIIKEFYDVAESDMAHATWLSTPEGQDMWYSYELERNRIKFQNKQELTHIFSKRAESGSAADTAGLGGMNGIVPIVEERGNVGNDYIRTLDEIDAYTKRIRRQGDATSYTGWCDQDQRILMSNILGAVNRYADTGANYGVFNNSKDLAIHLDFESFSRNGISFHLTDWKLLNDPTVMGGANFLQTNVAALFVPAGEREVTNETGSKEAAPYICIRYRQQGDVNRQIRTKIFGLPGTEIREDKMEVQYISEQTNQVVGANEFIVVKR</sequence>
<proteinExistence type="predicted"/>
<dbReference type="OrthoDB" id="1428335at2"/>
<evidence type="ECO:0000313" key="1">
    <source>
        <dbReference type="EMBL" id="TSE11277.1"/>
    </source>
</evidence>
<gene>
    <name evidence="1" type="ORF">FOF46_01215</name>
</gene>
<accession>A0A554VRJ5</accession>
<organism evidence="1 2">
    <name type="scientific">Aquimarina algiphila</name>
    <dbReference type="NCBI Taxonomy" id="2047982"/>
    <lineage>
        <taxon>Bacteria</taxon>
        <taxon>Pseudomonadati</taxon>
        <taxon>Bacteroidota</taxon>
        <taxon>Flavobacteriia</taxon>
        <taxon>Flavobacteriales</taxon>
        <taxon>Flavobacteriaceae</taxon>
        <taxon>Aquimarina</taxon>
    </lineage>
</organism>
<keyword evidence="2" id="KW-1185">Reference proteome</keyword>
<dbReference type="EMBL" id="VLNR01000002">
    <property type="protein sequence ID" value="TSE11277.1"/>
    <property type="molecule type" value="Genomic_DNA"/>
</dbReference>
<reference evidence="1 2" key="1">
    <citation type="submission" date="2019-07" db="EMBL/GenBank/DDBJ databases">
        <title>The draft genome sequence of Aquimarina algiphila M91.</title>
        <authorList>
            <person name="Meng X."/>
        </authorList>
    </citation>
    <scope>NUCLEOTIDE SEQUENCE [LARGE SCALE GENOMIC DNA]</scope>
    <source>
        <strain evidence="1 2">M91</strain>
    </source>
</reference>
<dbReference type="AlphaFoldDB" id="A0A554VRJ5"/>
<dbReference type="RefSeq" id="WP_143915201.1">
    <property type="nucleotide sequence ID" value="NZ_CANMXV010000003.1"/>
</dbReference>
<name>A0A554VRJ5_9FLAO</name>
<comment type="caution">
    <text evidence="1">The sequence shown here is derived from an EMBL/GenBank/DDBJ whole genome shotgun (WGS) entry which is preliminary data.</text>
</comment>